<feature type="coiled-coil region" evidence="1">
    <location>
        <begin position="537"/>
        <end position="582"/>
    </location>
</feature>
<accession>A0A8S5MYU8</accession>
<feature type="coiled-coil region" evidence="1">
    <location>
        <begin position="607"/>
        <end position="641"/>
    </location>
</feature>
<protein>
    <submittedName>
        <fullName evidence="2">Portal protein</fullName>
    </submittedName>
</protein>
<evidence type="ECO:0000313" key="2">
    <source>
        <dbReference type="EMBL" id="DAD87051.1"/>
    </source>
</evidence>
<proteinExistence type="predicted"/>
<dbReference type="EMBL" id="BK015012">
    <property type="protein sequence ID" value="DAD87051.1"/>
    <property type="molecule type" value="Genomic_DNA"/>
</dbReference>
<dbReference type="InterPro" id="IPR032427">
    <property type="entry name" value="P22_portal"/>
</dbReference>
<evidence type="ECO:0000256" key="1">
    <source>
        <dbReference type="SAM" id="Coils"/>
    </source>
</evidence>
<name>A0A8S5MYU8_9CAUD</name>
<keyword evidence="1" id="KW-0175">Coiled coil</keyword>
<dbReference type="Pfam" id="PF16510">
    <property type="entry name" value="P22_portal"/>
    <property type="match status" value="1"/>
</dbReference>
<reference evidence="2" key="1">
    <citation type="journal article" date="2021" name="Proc. Natl. Acad. Sci. U.S.A.">
        <title>A Catalog of Tens of Thousands of Viruses from Human Metagenomes Reveals Hidden Associations with Chronic Diseases.</title>
        <authorList>
            <person name="Tisza M.J."/>
            <person name="Buck C.B."/>
        </authorList>
    </citation>
    <scope>NUCLEOTIDE SEQUENCE</scope>
    <source>
        <strain evidence="2">CtRRy11</strain>
    </source>
</reference>
<sequence>MEEKDKDLSCETTNLWEMWQKCKEYQEKIGLRKNIPTYVDFYEGRQWPKATERTKSLPRPVINIVKMICRNKESAILSSVVKLIYKAEDENVNSDRFTNFADYIQKEMRQAEYDAKAVHEGAVKGSYFYHYYWDSEAKGKVGKMQGGVRVELINILNVGFANPKEVDEQKQKWILIVTREEVESIKAKMDKDEDADAIQSDTNDEDVNVKEQDSSNLVTVVTRYFRKNGEVFCERATKNAIINKPFPISPDIEAAKKSLGLDAPNNSLPDSKETKPLPQGKATLYPIVVGNYEPREDSIYGLGEVEGLIPNQKAINFNLAMTLLAAQNNAWSKYIVSEDALRGQEITNEPGQTLTDYSKTGNGIRKLEGSAANNTPIQITNTITDLTRVVTGSTEVMTGEAISANMSGAAIAQLQSQAQQPIENLRDRFWRVKEKQGKVLEQFMKLFYEDKDFTYPETQKVQNKEGQIEEKEVNIPDHFNGTEYASVDFSLVVEATAGTKSSAAGDINMLDNLLSKQMIDKKTYIKAYPKNALNNKTEILKAIEEEEQTQIKQLEAQIQQLMQQNQEQQEQIKEDAAIIQQQKEVVDKVVSVIKENNQLRSILATLYTESKAKIEQSNMALEELAKQRNEAQNDATEFASALYNGGLK</sequence>
<organism evidence="2">
    <name type="scientific">Myoviridae sp. ctRRy11</name>
    <dbReference type="NCBI Taxonomy" id="2826651"/>
    <lineage>
        <taxon>Viruses</taxon>
        <taxon>Duplodnaviria</taxon>
        <taxon>Heunggongvirae</taxon>
        <taxon>Uroviricota</taxon>
        <taxon>Caudoviricetes</taxon>
    </lineage>
</organism>